<dbReference type="Proteomes" id="UP000198728">
    <property type="component" value="Unassembled WGS sequence"/>
</dbReference>
<dbReference type="OrthoDB" id="6059216at2"/>
<reference evidence="1 2" key="1">
    <citation type="submission" date="2016-10" db="EMBL/GenBank/DDBJ databases">
        <authorList>
            <person name="de Groot N.N."/>
        </authorList>
    </citation>
    <scope>NUCLEOTIDE SEQUENCE [LARGE SCALE GENOMIC DNA]</scope>
    <source>
        <strain evidence="1 2">DSM 19548</strain>
    </source>
</reference>
<protein>
    <recommendedName>
        <fullName evidence="3">Helix-turn-helix domain-containing protein</fullName>
    </recommendedName>
</protein>
<name>A0A1I1JEQ3_9RHOB</name>
<evidence type="ECO:0008006" key="3">
    <source>
        <dbReference type="Google" id="ProtNLM"/>
    </source>
</evidence>
<accession>A0A1I1JEQ3</accession>
<evidence type="ECO:0000313" key="1">
    <source>
        <dbReference type="EMBL" id="SFC44453.1"/>
    </source>
</evidence>
<sequence length="80" mass="9031">MQENETGADPGPRDGGLLGGWITRAELAEELAVSIDTLCRWDTRRIGPPSVRAGRKVLYRVESVRAWLREQENKKAKGRR</sequence>
<keyword evidence="2" id="KW-1185">Reference proteome</keyword>
<evidence type="ECO:0000313" key="2">
    <source>
        <dbReference type="Proteomes" id="UP000198728"/>
    </source>
</evidence>
<dbReference type="RefSeq" id="WP_093360581.1">
    <property type="nucleotide sequence ID" value="NZ_FOLG01000005.1"/>
</dbReference>
<dbReference type="STRING" id="441112.SAMN04488094_1056"/>
<dbReference type="EMBL" id="FOLG01000005">
    <property type="protein sequence ID" value="SFC44453.1"/>
    <property type="molecule type" value="Genomic_DNA"/>
</dbReference>
<dbReference type="Gene3D" id="1.10.10.10">
    <property type="entry name" value="Winged helix-like DNA-binding domain superfamily/Winged helix DNA-binding domain"/>
    <property type="match status" value="1"/>
</dbReference>
<gene>
    <name evidence="1" type="ORF">SAMN04488094_1056</name>
</gene>
<dbReference type="AlphaFoldDB" id="A0A1I1JEQ3"/>
<dbReference type="InterPro" id="IPR009061">
    <property type="entry name" value="DNA-bd_dom_put_sf"/>
</dbReference>
<dbReference type="SUPFAM" id="SSF46955">
    <property type="entry name" value="Putative DNA-binding domain"/>
    <property type="match status" value="1"/>
</dbReference>
<proteinExistence type="predicted"/>
<dbReference type="InterPro" id="IPR036388">
    <property type="entry name" value="WH-like_DNA-bd_sf"/>
</dbReference>
<organism evidence="1 2">
    <name type="scientific">Tropicimonas isoalkanivorans</name>
    <dbReference type="NCBI Taxonomy" id="441112"/>
    <lineage>
        <taxon>Bacteria</taxon>
        <taxon>Pseudomonadati</taxon>
        <taxon>Pseudomonadota</taxon>
        <taxon>Alphaproteobacteria</taxon>
        <taxon>Rhodobacterales</taxon>
        <taxon>Roseobacteraceae</taxon>
        <taxon>Tropicimonas</taxon>
    </lineage>
</organism>